<sequence length="98" mass="11151">MLEKLENAVQEKKSRLGVGRVKMLEVLNFLTRRNKVRELLAQQKGLFPLLFSLVKTYPLNNILHNETFKLIAGALTTDTTLLTENLLSGETLIGWLLE</sequence>
<protein>
    <submittedName>
        <fullName evidence="1">Uncharacterized protein</fullName>
    </submittedName>
</protein>
<gene>
    <name evidence="1" type="ORF">LE_TR241_c0_g1_i1_g.515</name>
    <name evidence="2" type="ORF">MP_TR20362_c0_g1_i1_g.58099</name>
</gene>
<evidence type="ECO:0000313" key="2">
    <source>
        <dbReference type="EMBL" id="JAU84471.1"/>
    </source>
</evidence>
<evidence type="ECO:0000313" key="1">
    <source>
        <dbReference type="EMBL" id="JAU75855.1"/>
    </source>
</evidence>
<reference evidence="1" key="1">
    <citation type="submission" date="2016-07" db="EMBL/GenBank/DDBJ databases">
        <title>De novo transcriptome assembly of four accessions of the metal hyperaccumulator plant Noccaea caerulescens.</title>
        <authorList>
            <person name="Blande D."/>
            <person name="Halimaa P."/>
            <person name="Tervahauta A.I."/>
            <person name="Aarts M.G."/>
            <person name="Karenlampi S.O."/>
        </authorList>
    </citation>
    <scope>NUCLEOTIDE SEQUENCE</scope>
</reference>
<accession>A0A1J3I5T0</accession>
<proteinExistence type="predicted"/>
<dbReference type="EMBL" id="GEVL01001486">
    <property type="protein sequence ID" value="JAU75855.1"/>
    <property type="molecule type" value="Transcribed_RNA"/>
</dbReference>
<name>A0A1J3I5T0_NOCCA</name>
<dbReference type="AlphaFoldDB" id="A0A1J3I5T0"/>
<organism evidence="1">
    <name type="scientific">Noccaea caerulescens</name>
    <name type="common">Alpine penny-cress</name>
    <name type="synonym">Thlaspi caerulescens</name>
    <dbReference type="NCBI Taxonomy" id="107243"/>
    <lineage>
        <taxon>Eukaryota</taxon>
        <taxon>Viridiplantae</taxon>
        <taxon>Streptophyta</taxon>
        <taxon>Embryophyta</taxon>
        <taxon>Tracheophyta</taxon>
        <taxon>Spermatophyta</taxon>
        <taxon>Magnoliopsida</taxon>
        <taxon>eudicotyledons</taxon>
        <taxon>Gunneridae</taxon>
        <taxon>Pentapetalae</taxon>
        <taxon>rosids</taxon>
        <taxon>malvids</taxon>
        <taxon>Brassicales</taxon>
        <taxon>Brassicaceae</taxon>
        <taxon>Coluteocarpeae</taxon>
        <taxon>Noccaea</taxon>
    </lineage>
</organism>
<dbReference type="EMBL" id="GEVM01021467">
    <property type="protein sequence ID" value="JAU84471.1"/>
    <property type="molecule type" value="Transcribed_RNA"/>
</dbReference>